<dbReference type="InterPro" id="IPR037187">
    <property type="entry name" value="DnaK_N"/>
</dbReference>
<dbReference type="RefSeq" id="WP_020373160.1">
    <property type="nucleotide sequence ID" value="NZ_FWWY01000001.1"/>
</dbReference>
<evidence type="ECO:0000256" key="2">
    <source>
        <dbReference type="ARBA" id="ARBA00022771"/>
    </source>
</evidence>
<dbReference type="AlphaFoldDB" id="A0A1W1WL02"/>
<gene>
    <name evidence="7" type="ORF">SAMN00768000_2810</name>
</gene>
<keyword evidence="1" id="KW-0479">Metal-binding</keyword>
<dbReference type="STRING" id="28034.BFX07_11165"/>
<dbReference type="PANTHER" id="PTHR33823">
    <property type="entry name" value="RNA POLYMERASE-BINDING TRANSCRIPTION FACTOR DKSA-RELATED"/>
    <property type="match status" value="1"/>
</dbReference>
<feature type="zinc finger region" description="dksA C4-type" evidence="4">
    <location>
        <begin position="81"/>
        <end position="105"/>
    </location>
</feature>
<keyword evidence="3" id="KW-0862">Zinc</keyword>
<protein>
    <submittedName>
        <fullName evidence="7">Transcriptional regulator, TraR/DksA family</fullName>
    </submittedName>
</protein>
<accession>A0A1W1WL02</accession>
<proteinExistence type="predicted"/>
<dbReference type="Gene3D" id="1.20.120.910">
    <property type="entry name" value="DksA, coiled-coil domain"/>
    <property type="match status" value="1"/>
</dbReference>
<feature type="region of interest" description="Disordered" evidence="5">
    <location>
        <begin position="189"/>
        <end position="217"/>
    </location>
</feature>
<keyword evidence="2" id="KW-0863">Zinc-finger</keyword>
<evidence type="ECO:0000256" key="3">
    <source>
        <dbReference type="ARBA" id="ARBA00022833"/>
    </source>
</evidence>
<dbReference type="Pfam" id="PF01258">
    <property type="entry name" value="zf-dskA_traR"/>
    <property type="match status" value="1"/>
</dbReference>
<dbReference type="PANTHER" id="PTHR33823:SF4">
    <property type="entry name" value="GENERAL STRESS PROTEIN 16O"/>
    <property type="match status" value="1"/>
</dbReference>
<dbReference type="InterPro" id="IPR000962">
    <property type="entry name" value="Znf_DskA_TraR"/>
</dbReference>
<dbReference type="GO" id="GO:0008270">
    <property type="term" value="F:zinc ion binding"/>
    <property type="evidence" value="ECO:0007669"/>
    <property type="project" value="UniProtKB-KW"/>
</dbReference>
<dbReference type="EMBL" id="FWWY01000001">
    <property type="protein sequence ID" value="SMC06413.1"/>
    <property type="molecule type" value="Genomic_DNA"/>
</dbReference>
<sequence length="217" mass="24615">MDLYAVKNQLEDMVSDLRQQLAVKETDSVHALSAYDNHPADLGTDTFERELDVGLERGLAHHLAEVERALEKIDEDSYGICDRCHHPIDAQRLQARPESVYCLPCQQEQEQGYVPVSHHVIPMPFGDRPDIHHGDVETDGEDIWQSVAQWGTSNSPQDTPPAVDYHETYVGFDEPVSFVEQVESVVDEQGEPLLDAAREKMKRQARSTDKESDEYPF</sequence>
<evidence type="ECO:0000313" key="8">
    <source>
        <dbReference type="Proteomes" id="UP000192660"/>
    </source>
</evidence>
<dbReference type="SUPFAM" id="SSF109635">
    <property type="entry name" value="DnaK suppressor protein DksA, alpha-hairpin domain"/>
    <property type="match status" value="1"/>
</dbReference>
<keyword evidence="8" id="KW-1185">Reference proteome</keyword>
<evidence type="ECO:0000256" key="4">
    <source>
        <dbReference type="PROSITE-ProRule" id="PRU00510"/>
    </source>
</evidence>
<reference evidence="8" key="1">
    <citation type="submission" date="2017-04" db="EMBL/GenBank/DDBJ databases">
        <authorList>
            <person name="Varghese N."/>
            <person name="Submissions S."/>
        </authorList>
    </citation>
    <scope>NUCLEOTIDE SEQUENCE [LARGE SCALE GENOMIC DNA]</scope>
    <source>
        <strain evidence="8">DSM 9293</strain>
    </source>
</reference>
<dbReference type="PROSITE" id="PS51128">
    <property type="entry name" value="ZF_DKSA_2"/>
    <property type="match status" value="1"/>
</dbReference>
<evidence type="ECO:0000256" key="5">
    <source>
        <dbReference type="SAM" id="MobiDB-lite"/>
    </source>
</evidence>
<name>A0A1W1WL02_SULTA</name>
<dbReference type="Proteomes" id="UP000192660">
    <property type="component" value="Unassembled WGS sequence"/>
</dbReference>
<dbReference type="OrthoDB" id="9811543at2"/>
<evidence type="ECO:0000259" key="6">
    <source>
        <dbReference type="Pfam" id="PF01258"/>
    </source>
</evidence>
<organism evidence="7 8">
    <name type="scientific">Sulfobacillus thermosulfidooxidans (strain DSM 9293 / VKM B-1269 / AT-1)</name>
    <dbReference type="NCBI Taxonomy" id="929705"/>
    <lineage>
        <taxon>Bacteria</taxon>
        <taxon>Bacillati</taxon>
        <taxon>Bacillota</taxon>
        <taxon>Clostridia</taxon>
        <taxon>Eubacteriales</taxon>
        <taxon>Clostridiales Family XVII. Incertae Sedis</taxon>
        <taxon>Sulfobacillus</taxon>
    </lineage>
</organism>
<dbReference type="SUPFAM" id="SSF57716">
    <property type="entry name" value="Glucocorticoid receptor-like (DNA-binding domain)"/>
    <property type="match status" value="1"/>
</dbReference>
<evidence type="ECO:0000256" key="1">
    <source>
        <dbReference type="ARBA" id="ARBA00022723"/>
    </source>
</evidence>
<dbReference type="InterPro" id="IPR020458">
    <property type="entry name" value="Znf_DskA_TraR_CS"/>
</dbReference>
<dbReference type="PROSITE" id="PS01102">
    <property type="entry name" value="ZF_DKSA_1"/>
    <property type="match status" value="1"/>
</dbReference>
<feature type="domain" description="Zinc finger DksA/TraR C4-type" evidence="6">
    <location>
        <begin position="77"/>
        <end position="111"/>
    </location>
</feature>
<evidence type="ECO:0000313" key="7">
    <source>
        <dbReference type="EMBL" id="SMC06413.1"/>
    </source>
</evidence>